<accession>A0A9P4TX03</accession>
<dbReference type="EMBL" id="MU007057">
    <property type="protein sequence ID" value="KAF2427832.1"/>
    <property type="molecule type" value="Genomic_DNA"/>
</dbReference>
<keyword evidence="3" id="KW-1185">Reference proteome</keyword>
<evidence type="ECO:0000313" key="2">
    <source>
        <dbReference type="EMBL" id="KAF2427832.1"/>
    </source>
</evidence>
<gene>
    <name evidence="2" type="ORF">EJ08DRAFT_720021</name>
</gene>
<dbReference type="OrthoDB" id="566138at2759"/>
<evidence type="ECO:0000259" key="1">
    <source>
        <dbReference type="Pfam" id="PF01425"/>
    </source>
</evidence>
<sequence>MRLDVTQRPLRGFPSLMDVILEQLEDGVARRRFSSVDLVKVILSILISRSSRIKEVNGILNAVTEFNPDAYDIAAQLDAERASQRNNKRSPPHGIPIIVKNNIATADKMNNTAGSFSLLKAKVPADSTVAKKLREAGIIILGKANMNQWAGFRSKSTNNGWSAHGGQTFGAYYQKQDPCGSSSGSGVVSSINLSFATRLTRINKN</sequence>
<dbReference type="PANTHER" id="PTHR42678:SF34">
    <property type="entry name" value="OS04G0183300 PROTEIN"/>
    <property type="match status" value="1"/>
</dbReference>
<reference evidence="2" key="1">
    <citation type="journal article" date="2020" name="Stud. Mycol.">
        <title>101 Dothideomycetes genomes: a test case for predicting lifestyles and emergence of pathogens.</title>
        <authorList>
            <person name="Haridas S."/>
            <person name="Albert R."/>
            <person name="Binder M."/>
            <person name="Bloem J."/>
            <person name="Labutti K."/>
            <person name="Salamov A."/>
            <person name="Andreopoulos B."/>
            <person name="Baker S."/>
            <person name="Barry K."/>
            <person name="Bills G."/>
            <person name="Bluhm B."/>
            <person name="Cannon C."/>
            <person name="Castanera R."/>
            <person name="Culley D."/>
            <person name="Daum C."/>
            <person name="Ezra D."/>
            <person name="Gonzalez J."/>
            <person name="Henrissat B."/>
            <person name="Kuo A."/>
            <person name="Liang C."/>
            <person name="Lipzen A."/>
            <person name="Lutzoni F."/>
            <person name="Magnuson J."/>
            <person name="Mondo S."/>
            <person name="Nolan M."/>
            <person name="Ohm R."/>
            <person name="Pangilinan J."/>
            <person name="Park H.-J."/>
            <person name="Ramirez L."/>
            <person name="Alfaro M."/>
            <person name="Sun H."/>
            <person name="Tritt A."/>
            <person name="Yoshinaga Y."/>
            <person name="Zwiers L.-H."/>
            <person name="Turgeon B."/>
            <person name="Goodwin S."/>
            <person name="Spatafora J."/>
            <person name="Crous P."/>
            <person name="Grigoriev I."/>
        </authorList>
    </citation>
    <scope>NUCLEOTIDE SEQUENCE</scope>
    <source>
        <strain evidence="2">CBS 130266</strain>
    </source>
</reference>
<comment type="caution">
    <text evidence="2">The sequence shown here is derived from an EMBL/GenBank/DDBJ whole genome shotgun (WGS) entry which is preliminary data.</text>
</comment>
<dbReference type="AlphaFoldDB" id="A0A9P4TX03"/>
<dbReference type="Pfam" id="PF01425">
    <property type="entry name" value="Amidase"/>
    <property type="match status" value="1"/>
</dbReference>
<protein>
    <submittedName>
        <fullName evidence="2">Amidase signature enzyme</fullName>
    </submittedName>
</protein>
<evidence type="ECO:0000313" key="3">
    <source>
        <dbReference type="Proteomes" id="UP000800235"/>
    </source>
</evidence>
<dbReference type="PANTHER" id="PTHR42678">
    <property type="entry name" value="AMIDASE"/>
    <property type="match status" value="1"/>
</dbReference>
<organism evidence="2 3">
    <name type="scientific">Tothia fuscella</name>
    <dbReference type="NCBI Taxonomy" id="1048955"/>
    <lineage>
        <taxon>Eukaryota</taxon>
        <taxon>Fungi</taxon>
        <taxon>Dikarya</taxon>
        <taxon>Ascomycota</taxon>
        <taxon>Pezizomycotina</taxon>
        <taxon>Dothideomycetes</taxon>
        <taxon>Pleosporomycetidae</taxon>
        <taxon>Venturiales</taxon>
        <taxon>Cylindrosympodiaceae</taxon>
        <taxon>Tothia</taxon>
    </lineage>
</organism>
<dbReference type="SUPFAM" id="SSF75304">
    <property type="entry name" value="Amidase signature (AS) enzymes"/>
    <property type="match status" value="1"/>
</dbReference>
<name>A0A9P4TX03_9PEZI</name>
<proteinExistence type="predicted"/>
<feature type="domain" description="Amidase" evidence="1">
    <location>
        <begin position="51"/>
        <end position="194"/>
    </location>
</feature>
<dbReference type="Proteomes" id="UP000800235">
    <property type="component" value="Unassembled WGS sequence"/>
</dbReference>
<dbReference type="InterPro" id="IPR023631">
    <property type="entry name" value="Amidase_dom"/>
</dbReference>
<dbReference type="Gene3D" id="3.90.1300.10">
    <property type="entry name" value="Amidase signature (AS) domain"/>
    <property type="match status" value="1"/>
</dbReference>
<dbReference type="InterPro" id="IPR036928">
    <property type="entry name" value="AS_sf"/>
</dbReference>